<protein>
    <recommendedName>
        <fullName evidence="2">NAD(P)-binding domain-containing protein</fullName>
    </recommendedName>
</protein>
<dbReference type="Gene3D" id="3.40.50.720">
    <property type="entry name" value="NAD(P)-binding Rossmann-like Domain"/>
    <property type="match status" value="1"/>
</dbReference>
<gene>
    <name evidence="3" type="ORF">BI49514_00196</name>
</gene>
<keyword evidence="4" id="KW-1185">Reference proteome</keyword>
<dbReference type="Pfam" id="PF13460">
    <property type="entry name" value="NAD_binding_10"/>
    <property type="match status" value="1"/>
</dbReference>
<dbReference type="InterPro" id="IPR036291">
    <property type="entry name" value="NAD(P)-bd_dom_sf"/>
</dbReference>
<dbReference type="Proteomes" id="UP000234382">
    <property type="component" value="Unassembled WGS sequence"/>
</dbReference>
<evidence type="ECO:0000313" key="3">
    <source>
        <dbReference type="EMBL" id="SMX65774.1"/>
    </source>
</evidence>
<feature type="region of interest" description="Disordered" evidence="1">
    <location>
        <begin position="28"/>
        <end position="48"/>
    </location>
</feature>
<proteinExistence type="predicted"/>
<dbReference type="SUPFAM" id="SSF51735">
    <property type="entry name" value="NAD(P)-binding Rossmann-fold domains"/>
    <property type="match status" value="1"/>
</dbReference>
<dbReference type="PANTHER" id="PTHR43355:SF2">
    <property type="entry name" value="FLAVIN REDUCTASE (NADPH)"/>
    <property type="match status" value="1"/>
</dbReference>
<sequence length="218" mass="22905">MRITVIGATGMVGSCIVDEAANRGHNVVAASRHPNSTSTSSTTATRPRVQPMTVDARVASDLDIALTDADAAVLTVRAAPGQTTQFLSLTEAVLSATAHAQVPLLIIGGAGPLQSPNDPESFVLDDPEFVAEEWRELAAASVAQLEACRNHSTDHWAYLSPPAVLEPGACLGEYRRGTTALLVGQDGRSRISVEDLAVAVVDEIEVPSAERHFTVASR</sequence>
<dbReference type="EMBL" id="FXYX01000001">
    <property type="protein sequence ID" value="SMX65774.1"/>
    <property type="molecule type" value="Genomic_DNA"/>
</dbReference>
<dbReference type="AlphaFoldDB" id="A0A2H1HS98"/>
<dbReference type="GO" id="GO:0016646">
    <property type="term" value="F:oxidoreductase activity, acting on the CH-NH group of donors, NAD or NADP as acceptor"/>
    <property type="evidence" value="ECO:0007669"/>
    <property type="project" value="TreeGrafter"/>
</dbReference>
<reference evidence="4" key="1">
    <citation type="submission" date="2017-03" db="EMBL/GenBank/DDBJ databases">
        <authorList>
            <person name="Monnet C."/>
        </authorList>
    </citation>
    <scope>NUCLEOTIDE SEQUENCE [LARGE SCALE GENOMIC DNA]</scope>
    <source>
        <strain evidence="4">ATCC 49514</strain>
    </source>
</reference>
<dbReference type="RefSeq" id="WP_101543537.1">
    <property type="nucleotide sequence ID" value="NZ_FXYX01000001.1"/>
</dbReference>
<name>A0A2H1HS98_9MICO</name>
<dbReference type="PROSITE" id="PS51257">
    <property type="entry name" value="PROKAR_LIPOPROTEIN"/>
    <property type="match status" value="1"/>
</dbReference>
<feature type="domain" description="NAD(P)-binding" evidence="2">
    <location>
        <begin position="7"/>
        <end position="202"/>
    </location>
</feature>
<dbReference type="InterPro" id="IPR051606">
    <property type="entry name" value="Polyketide_Oxido-like"/>
</dbReference>
<evidence type="ECO:0000259" key="2">
    <source>
        <dbReference type="Pfam" id="PF13460"/>
    </source>
</evidence>
<dbReference type="PANTHER" id="PTHR43355">
    <property type="entry name" value="FLAVIN REDUCTASE (NADPH)"/>
    <property type="match status" value="1"/>
</dbReference>
<evidence type="ECO:0000256" key="1">
    <source>
        <dbReference type="SAM" id="MobiDB-lite"/>
    </source>
</evidence>
<accession>A0A2H1HS98</accession>
<dbReference type="InterPro" id="IPR016040">
    <property type="entry name" value="NAD(P)-bd_dom"/>
</dbReference>
<evidence type="ECO:0000313" key="4">
    <source>
        <dbReference type="Proteomes" id="UP000234382"/>
    </source>
</evidence>
<organism evidence="3 4">
    <name type="scientific">Brevibacterium iodinum ATCC 49514</name>
    <dbReference type="NCBI Taxonomy" id="1255616"/>
    <lineage>
        <taxon>Bacteria</taxon>
        <taxon>Bacillati</taxon>
        <taxon>Actinomycetota</taxon>
        <taxon>Actinomycetes</taxon>
        <taxon>Micrococcales</taxon>
        <taxon>Brevibacteriaceae</taxon>
        <taxon>Brevibacterium</taxon>
    </lineage>
</organism>